<dbReference type="SUPFAM" id="SSF54211">
    <property type="entry name" value="Ribosomal protein S5 domain 2-like"/>
    <property type="match status" value="1"/>
</dbReference>
<dbReference type="GO" id="GO:0003746">
    <property type="term" value="F:translation elongation factor activity"/>
    <property type="evidence" value="ECO:0007669"/>
    <property type="project" value="UniProtKB-UniRule"/>
</dbReference>
<dbReference type="PANTHER" id="PTHR43261:SF1">
    <property type="entry name" value="RIBOSOME-RELEASING FACTOR 2, MITOCHONDRIAL"/>
    <property type="match status" value="1"/>
</dbReference>
<dbReference type="FunFam" id="2.40.30.10:FF:000006">
    <property type="entry name" value="Elongation factor G"/>
    <property type="match status" value="1"/>
</dbReference>
<evidence type="ECO:0000313" key="10">
    <source>
        <dbReference type="Proteomes" id="UP000782843"/>
    </source>
</evidence>
<dbReference type="InterPro" id="IPR027417">
    <property type="entry name" value="P-loop_NTPase"/>
</dbReference>
<comment type="subcellular location">
    <subcellularLocation>
        <location evidence="6">Cytoplasm</location>
    </subcellularLocation>
</comment>
<reference evidence="9" key="2">
    <citation type="journal article" date="2021" name="Microbiome">
        <title>Successional dynamics and alternative stable states in a saline activated sludge microbial community over 9 years.</title>
        <authorList>
            <person name="Wang Y."/>
            <person name="Ye J."/>
            <person name="Ju F."/>
            <person name="Liu L."/>
            <person name="Boyd J.A."/>
            <person name="Deng Y."/>
            <person name="Parks D.H."/>
            <person name="Jiang X."/>
            <person name="Yin X."/>
            <person name="Woodcroft B.J."/>
            <person name="Tyson G.W."/>
            <person name="Hugenholtz P."/>
            <person name="Polz M.F."/>
            <person name="Zhang T."/>
        </authorList>
    </citation>
    <scope>NUCLEOTIDE SEQUENCE</scope>
    <source>
        <strain evidence="9">HKST-UBA10</strain>
    </source>
</reference>
<dbReference type="SUPFAM" id="SSF50447">
    <property type="entry name" value="Translation proteins"/>
    <property type="match status" value="1"/>
</dbReference>
<evidence type="ECO:0000256" key="3">
    <source>
        <dbReference type="ARBA" id="ARBA00022768"/>
    </source>
</evidence>
<dbReference type="InterPro" id="IPR047872">
    <property type="entry name" value="EFG_IV"/>
</dbReference>
<dbReference type="HAMAP" id="MF_00054_B">
    <property type="entry name" value="EF_G_EF_2_B"/>
    <property type="match status" value="1"/>
</dbReference>
<keyword evidence="3 6" id="KW-0251">Elongation factor</keyword>
<dbReference type="Pfam" id="PF00009">
    <property type="entry name" value="GTP_EFTU"/>
    <property type="match status" value="1"/>
</dbReference>
<evidence type="ECO:0000256" key="1">
    <source>
        <dbReference type="ARBA" id="ARBA00005870"/>
    </source>
</evidence>
<evidence type="ECO:0000256" key="7">
    <source>
        <dbReference type="NCBIfam" id="TIGR00484"/>
    </source>
</evidence>
<dbReference type="InterPro" id="IPR035649">
    <property type="entry name" value="EFG_V"/>
</dbReference>
<feature type="binding site" evidence="6">
    <location>
        <begin position="146"/>
        <end position="149"/>
    </location>
    <ligand>
        <name>GTP</name>
        <dbReference type="ChEBI" id="CHEBI:37565"/>
    </ligand>
</feature>
<dbReference type="Pfam" id="PF03764">
    <property type="entry name" value="EFG_IV"/>
    <property type="match status" value="1"/>
</dbReference>
<dbReference type="InterPro" id="IPR004161">
    <property type="entry name" value="EFTu-like_2"/>
</dbReference>
<dbReference type="GO" id="GO:0005525">
    <property type="term" value="F:GTP binding"/>
    <property type="evidence" value="ECO:0007669"/>
    <property type="project" value="UniProtKB-UniRule"/>
</dbReference>
<sequence length="704" mass="77750">MSDKQDTPIEKFDLSKIRNIGIIAHIDAGKTTVTERILYYTGKKHKVGEVHHGEAEMDWMEQEQERGITIQSAATTCFWSVGDTKYRINIIDTPGHVDFTAEVERSLRVLDGGVVIFDGKMGVEPQSETVWRQADKYSVPRMCFINKLDAIGGDFYKSLESIQQRLNKKAIAIQLPIGESKEFTGIIDLVARKAVIYKDEMGNEREVTDIPDEYKDKVEEYRAVLIEKAVEFDDDVMDRYLNGEEPTEDELYMCIRKGTLDLGIFPVLAGAALANKGVQTMLDCVIRYLPSPEDVPPVVGEDVNTGEDIERKALDEEPFCALAFKIMVDPHVGTLAFCRVYSGTLEAGSYVYNPGKNSKERVGRILMMHANHREEIKSIRTGDIAAILGLKSTVTGDTVCDENHPILLEGISFADPVVTVAIEPKTKSDQEKMGTVLAKLIQEDPTFKVESDTETGQTKISGMGELHLEVKVDIMKRDYGIEANVGKPQVAYKETVLSSAKDVEVKYIRQSGGRGQYGHVVINIEPNERGKGFEFINEIKGGSIPREYIPAVQKGMEKSMASGILGGYPVVDIIVHLTDGSYHEVDSSEQAFQIAGSMALKDGMKLANPTLLEPIMKVEVIVPDEFSGDVTGALSSKRGQILGMEAAEGSIQKISANVPLAEMFGWIQELRSMTSGRGVSTMEFGHYEAVPKNVQEEVLGSKAK</sequence>
<dbReference type="InterPro" id="IPR000640">
    <property type="entry name" value="EFG_V-like"/>
</dbReference>
<dbReference type="InterPro" id="IPR014721">
    <property type="entry name" value="Ribsml_uS5_D2-typ_fold_subgr"/>
</dbReference>
<dbReference type="AlphaFoldDB" id="A0A955L3S2"/>
<keyword evidence="2 6" id="KW-0547">Nucleotide-binding</keyword>
<dbReference type="InterPro" id="IPR000795">
    <property type="entry name" value="T_Tr_GTP-bd_dom"/>
</dbReference>
<keyword evidence="4 6" id="KW-0648">Protein biosynthesis</keyword>
<dbReference type="CDD" id="cd16262">
    <property type="entry name" value="EFG_III"/>
    <property type="match status" value="1"/>
</dbReference>
<dbReference type="NCBIfam" id="NF009381">
    <property type="entry name" value="PRK12740.1-5"/>
    <property type="match status" value="1"/>
</dbReference>
<dbReference type="InterPro" id="IPR031157">
    <property type="entry name" value="G_TR_CS"/>
</dbReference>
<gene>
    <name evidence="6 9" type="primary">fusA</name>
    <name evidence="9" type="ORF">KC660_03045</name>
</gene>
<feature type="binding site" evidence="6">
    <location>
        <begin position="24"/>
        <end position="31"/>
    </location>
    <ligand>
        <name>GTP</name>
        <dbReference type="ChEBI" id="CHEBI:37565"/>
    </ligand>
</feature>
<dbReference type="PROSITE" id="PS00301">
    <property type="entry name" value="G_TR_1"/>
    <property type="match status" value="1"/>
</dbReference>
<dbReference type="FunFam" id="3.30.230.10:FF:000003">
    <property type="entry name" value="Elongation factor G"/>
    <property type="match status" value="1"/>
</dbReference>
<comment type="similarity">
    <text evidence="1 6">Belongs to the TRAFAC class translation factor GTPase superfamily. Classic translation factor GTPase family. EF-G/EF-2 subfamily.</text>
</comment>
<dbReference type="Gene3D" id="3.30.70.870">
    <property type="entry name" value="Elongation Factor G (Translational Gtpase), domain 3"/>
    <property type="match status" value="1"/>
</dbReference>
<dbReference type="PROSITE" id="PS51722">
    <property type="entry name" value="G_TR_2"/>
    <property type="match status" value="1"/>
</dbReference>
<keyword evidence="6" id="KW-0963">Cytoplasm</keyword>
<keyword evidence="5 6" id="KW-0342">GTP-binding</keyword>
<comment type="caution">
    <text evidence="9">The sequence shown here is derived from an EMBL/GenBank/DDBJ whole genome shotgun (WGS) entry which is preliminary data.</text>
</comment>
<dbReference type="Pfam" id="PF14492">
    <property type="entry name" value="EFG_III"/>
    <property type="match status" value="1"/>
</dbReference>
<dbReference type="InterPro" id="IPR020568">
    <property type="entry name" value="Ribosomal_Su5_D2-typ_SF"/>
</dbReference>
<evidence type="ECO:0000256" key="2">
    <source>
        <dbReference type="ARBA" id="ARBA00022741"/>
    </source>
</evidence>
<dbReference type="SUPFAM" id="SSF52540">
    <property type="entry name" value="P-loop containing nucleoside triphosphate hydrolases"/>
    <property type="match status" value="1"/>
</dbReference>
<dbReference type="CDD" id="cd04088">
    <property type="entry name" value="EFG_mtEFG_II"/>
    <property type="match status" value="1"/>
</dbReference>
<feature type="binding site" evidence="6">
    <location>
        <begin position="92"/>
        <end position="96"/>
    </location>
    <ligand>
        <name>GTP</name>
        <dbReference type="ChEBI" id="CHEBI:37565"/>
    </ligand>
</feature>
<dbReference type="GO" id="GO:0003924">
    <property type="term" value="F:GTPase activity"/>
    <property type="evidence" value="ECO:0007669"/>
    <property type="project" value="InterPro"/>
</dbReference>
<dbReference type="CDD" id="cd03713">
    <property type="entry name" value="EFG_mtEFG_C"/>
    <property type="match status" value="1"/>
</dbReference>
<evidence type="ECO:0000313" key="9">
    <source>
        <dbReference type="EMBL" id="MCA9382356.1"/>
    </source>
</evidence>
<evidence type="ECO:0000256" key="6">
    <source>
        <dbReference type="HAMAP-Rule" id="MF_00054"/>
    </source>
</evidence>
<dbReference type="GO" id="GO:0005737">
    <property type="term" value="C:cytoplasm"/>
    <property type="evidence" value="ECO:0007669"/>
    <property type="project" value="UniProtKB-SubCell"/>
</dbReference>
<protein>
    <recommendedName>
        <fullName evidence="6 7">Elongation factor G</fullName>
        <shortName evidence="6">EF-G</shortName>
    </recommendedName>
</protein>
<dbReference type="Gene3D" id="2.40.30.10">
    <property type="entry name" value="Translation factors"/>
    <property type="match status" value="1"/>
</dbReference>
<proteinExistence type="inferred from homology"/>
<dbReference type="PRINTS" id="PR00315">
    <property type="entry name" value="ELONGATNFCT"/>
</dbReference>
<comment type="function">
    <text evidence="6">Catalyzes the GTP-dependent ribosomal translocation step during translation elongation. During this step, the ribosome changes from the pre-translocational (PRE) to the post-translocational (POST) state as the newly formed A-site-bound peptidyl-tRNA and P-site-bound deacylated tRNA move to the P and E sites, respectively. Catalyzes the coordinated movement of the two tRNA molecules, the mRNA and conformational changes in the ribosome.</text>
</comment>
<evidence type="ECO:0000256" key="4">
    <source>
        <dbReference type="ARBA" id="ARBA00022917"/>
    </source>
</evidence>
<dbReference type="InterPro" id="IPR035647">
    <property type="entry name" value="EFG_III/V"/>
</dbReference>
<dbReference type="InterPro" id="IPR004540">
    <property type="entry name" value="Transl_elong_EFG/EF2"/>
</dbReference>
<dbReference type="Pfam" id="PF00679">
    <property type="entry name" value="EFG_C"/>
    <property type="match status" value="1"/>
</dbReference>
<dbReference type="Pfam" id="PF03144">
    <property type="entry name" value="GTP_EFTU_D2"/>
    <property type="match status" value="1"/>
</dbReference>
<dbReference type="GO" id="GO:0032790">
    <property type="term" value="P:ribosome disassembly"/>
    <property type="evidence" value="ECO:0007669"/>
    <property type="project" value="TreeGrafter"/>
</dbReference>
<dbReference type="NCBIfam" id="TIGR00484">
    <property type="entry name" value="EF-G"/>
    <property type="match status" value="1"/>
</dbReference>
<dbReference type="InterPro" id="IPR005517">
    <property type="entry name" value="Transl_elong_EFG/EF2_IV"/>
</dbReference>
<dbReference type="FunFam" id="3.30.70.240:FF:000001">
    <property type="entry name" value="Elongation factor G"/>
    <property type="match status" value="1"/>
</dbReference>
<dbReference type="NCBIfam" id="TIGR00231">
    <property type="entry name" value="small_GTP"/>
    <property type="match status" value="1"/>
</dbReference>
<dbReference type="InterPro" id="IPR005225">
    <property type="entry name" value="Small_GTP-bd"/>
</dbReference>
<dbReference type="CDD" id="cd01886">
    <property type="entry name" value="EF-G"/>
    <property type="match status" value="1"/>
</dbReference>
<dbReference type="PANTHER" id="PTHR43261">
    <property type="entry name" value="TRANSLATION ELONGATION FACTOR G-RELATED"/>
    <property type="match status" value="1"/>
</dbReference>
<dbReference type="Gene3D" id="3.30.230.10">
    <property type="match status" value="1"/>
</dbReference>
<dbReference type="InterPro" id="IPR009022">
    <property type="entry name" value="EFG_III"/>
</dbReference>
<dbReference type="EMBL" id="JAGQLG010000116">
    <property type="protein sequence ID" value="MCA9382356.1"/>
    <property type="molecule type" value="Genomic_DNA"/>
</dbReference>
<reference evidence="9" key="1">
    <citation type="submission" date="2020-04" db="EMBL/GenBank/DDBJ databases">
        <authorList>
            <person name="Zhang T."/>
        </authorList>
    </citation>
    <scope>NUCLEOTIDE SEQUENCE</scope>
    <source>
        <strain evidence="9">HKST-UBA10</strain>
    </source>
</reference>
<evidence type="ECO:0000259" key="8">
    <source>
        <dbReference type="PROSITE" id="PS51722"/>
    </source>
</evidence>
<dbReference type="Proteomes" id="UP000782843">
    <property type="component" value="Unassembled WGS sequence"/>
</dbReference>
<dbReference type="SUPFAM" id="SSF54980">
    <property type="entry name" value="EF-G C-terminal domain-like"/>
    <property type="match status" value="2"/>
</dbReference>
<dbReference type="Gene3D" id="3.40.50.300">
    <property type="entry name" value="P-loop containing nucleotide triphosphate hydrolases"/>
    <property type="match status" value="1"/>
</dbReference>
<feature type="domain" description="Tr-type G" evidence="8">
    <location>
        <begin position="15"/>
        <end position="293"/>
    </location>
</feature>
<dbReference type="SMART" id="SM00838">
    <property type="entry name" value="EFG_C"/>
    <property type="match status" value="1"/>
</dbReference>
<dbReference type="Gene3D" id="3.30.70.240">
    <property type="match status" value="1"/>
</dbReference>
<dbReference type="SMART" id="SM00889">
    <property type="entry name" value="EFG_IV"/>
    <property type="match status" value="1"/>
</dbReference>
<dbReference type="FunFam" id="3.40.50.300:FF:000029">
    <property type="entry name" value="Elongation factor G"/>
    <property type="match status" value="1"/>
</dbReference>
<evidence type="ECO:0000256" key="5">
    <source>
        <dbReference type="ARBA" id="ARBA00023134"/>
    </source>
</evidence>
<accession>A0A955L3S2</accession>
<name>A0A955L3S2_9BACT</name>
<organism evidence="9 10">
    <name type="scientific">Candidatus Dojkabacteria bacterium</name>
    <dbReference type="NCBI Taxonomy" id="2099670"/>
    <lineage>
        <taxon>Bacteria</taxon>
        <taxon>Candidatus Dojkabacteria</taxon>
    </lineage>
</organism>
<dbReference type="NCBIfam" id="NF009379">
    <property type="entry name" value="PRK12740.1-3"/>
    <property type="match status" value="1"/>
</dbReference>
<dbReference type="InterPro" id="IPR009000">
    <property type="entry name" value="Transl_B-barrel_sf"/>
</dbReference>
<dbReference type="InterPro" id="IPR041095">
    <property type="entry name" value="EFG_II"/>
</dbReference>
<dbReference type="FunFam" id="3.30.70.870:FF:000001">
    <property type="entry name" value="Elongation factor G"/>
    <property type="match status" value="1"/>
</dbReference>
<dbReference type="CDD" id="cd01434">
    <property type="entry name" value="EFG_mtEFG1_IV"/>
    <property type="match status" value="1"/>
</dbReference>